<dbReference type="Gene3D" id="2.60.40.790">
    <property type="match status" value="1"/>
</dbReference>
<feature type="region of interest" description="Disordered" evidence="1">
    <location>
        <begin position="1"/>
        <end position="21"/>
    </location>
</feature>
<feature type="domain" description="SHSP" evidence="2">
    <location>
        <begin position="50"/>
        <end position="162"/>
    </location>
</feature>
<accession>A0A380T9J8</accession>
<sequence length="162" mass="17867">MTAKELTRPAAPAQAPAKAAAMPRRINPFDLLQSEIDRVFESFNTWPAVFTDRGFSPTMEVTETDGSIEVSTELPGMDEKDVEISVTDGMLTIRGEKKFEKDEKKKHYRTVERSYGSFERAVALPQGVDASKVKAHMSKGVLKVDIPKPAAAKAQQVKIATE</sequence>
<dbReference type="EMBL" id="UIDG01000001">
    <property type="protein sequence ID" value="SUS03345.1"/>
    <property type="molecule type" value="Genomic_DNA"/>
</dbReference>
<dbReference type="InterPro" id="IPR008978">
    <property type="entry name" value="HSP20-like_chaperone"/>
</dbReference>
<dbReference type="Pfam" id="PF00011">
    <property type="entry name" value="HSP20"/>
    <property type="match status" value="1"/>
</dbReference>
<reference evidence="3" key="1">
    <citation type="submission" date="2018-07" db="EMBL/GenBank/DDBJ databases">
        <authorList>
            <person name="Quirk P.G."/>
            <person name="Krulwich T.A."/>
        </authorList>
    </citation>
    <scope>NUCLEOTIDE SEQUENCE</scope>
</reference>
<dbReference type="InterPro" id="IPR031107">
    <property type="entry name" value="Small_HSP"/>
</dbReference>
<dbReference type="SUPFAM" id="SSF49764">
    <property type="entry name" value="HSP20-like chaperones"/>
    <property type="match status" value="1"/>
</dbReference>
<dbReference type="PROSITE" id="PS01031">
    <property type="entry name" value="SHSP"/>
    <property type="match status" value="1"/>
</dbReference>
<dbReference type="CDD" id="cd06464">
    <property type="entry name" value="ACD_sHsps-like"/>
    <property type="match status" value="1"/>
</dbReference>
<dbReference type="PANTHER" id="PTHR11527">
    <property type="entry name" value="HEAT-SHOCK PROTEIN 20 FAMILY MEMBER"/>
    <property type="match status" value="1"/>
</dbReference>
<gene>
    <name evidence="3" type="ORF">DF3PB_10097</name>
</gene>
<dbReference type="AlphaFoldDB" id="A0A380T9J8"/>
<name>A0A380T9J8_9ZZZZ</name>
<evidence type="ECO:0000256" key="1">
    <source>
        <dbReference type="SAM" id="MobiDB-lite"/>
    </source>
</evidence>
<feature type="compositionally biased region" description="Low complexity" evidence="1">
    <location>
        <begin position="9"/>
        <end position="21"/>
    </location>
</feature>
<evidence type="ECO:0000259" key="2">
    <source>
        <dbReference type="PROSITE" id="PS01031"/>
    </source>
</evidence>
<dbReference type="InterPro" id="IPR002068">
    <property type="entry name" value="A-crystallin/Hsp20_dom"/>
</dbReference>
<protein>
    <recommendedName>
        <fullName evidence="2">SHSP domain-containing protein</fullName>
    </recommendedName>
</protein>
<organism evidence="3">
    <name type="scientific">metagenome</name>
    <dbReference type="NCBI Taxonomy" id="256318"/>
    <lineage>
        <taxon>unclassified sequences</taxon>
        <taxon>metagenomes</taxon>
    </lineage>
</organism>
<proteinExistence type="predicted"/>
<evidence type="ECO:0000313" key="3">
    <source>
        <dbReference type="EMBL" id="SUS03345.1"/>
    </source>
</evidence>